<protein>
    <submittedName>
        <fullName evidence="4">GW dipeptide domain-containing protein</fullName>
    </submittedName>
</protein>
<evidence type="ECO:0000313" key="4">
    <source>
        <dbReference type="EMBL" id="MFC6207355.1"/>
    </source>
</evidence>
<evidence type="ECO:0000259" key="3">
    <source>
        <dbReference type="Pfam" id="PF13457"/>
    </source>
</evidence>
<sequence length="333" mass="36622">MTKWAKFILAGSLGLVFWGGLTTANAAKKVTLPAYPQHRIFTFKSTGTKVYSYPRAAYKHSTVLGTEQSRTKQWTVDKVVTVKGKRYVRLAKVTAKKLPHGTVVGATTTKKSKLVGGYVALSKLKFHQQISQMKSVKKTAYWTPTTTHDFWDMPTKSLGTTAANHYGTTYGYRTLYAIQSLTTTSKKQYLYFETAAGKTIGWLPKSAVVKGTYPNIMTRELNRNATTATTKVATLDKAAHIKIGIATTNGQIQRVVLLQQNSQTMIYDYQNGKAVKETTRSATGKVLSTKSITPVATLGFKLVAAFDINGTTYKGTISPKGEINIPVYFGWTA</sequence>
<evidence type="ECO:0000313" key="5">
    <source>
        <dbReference type="Proteomes" id="UP001596254"/>
    </source>
</evidence>
<dbReference type="Proteomes" id="UP001596254">
    <property type="component" value="Unassembled WGS sequence"/>
</dbReference>
<feature type="signal peptide" evidence="2">
    <location>
        <begin position="1"/>
        <end position="26"/>
    </location>
</feature>
<keyword evidence="1 2" id="KW-0732">Signal</keyword>
<name>A0ABW1SUC2_9LACO</name>
<keyword evidence="5" id="KW-1185">Reference proteome</keyword>
<dbReference type="InterPro" id="IPR038200">
    <property type="entry name" value="GW_dom_sf"/>
</dbReference>
<dbReference type="EMBL" id="JBHSSK010000021">
    <property type="protein sequence ID" value="MFC6207355.1"/>
    <property type="molecule type" value="Genomic_DNA"/>
</dbReference>
<feature type="domain" description="GW" evidence="3">
    <location>
        <begin position="134"/>
        <end position="208"/>
    </location>
</feature>
<gene>
    <name evidence="4" type="ORF">ACFP1G_07670</name>
</gene>
<reference evidence="5" key="1">
    <citation type="journal article" date="2019" name="Int. J. Syst. Evol. Microbiol.">
        <title>The Global Catalogue of Microorganisms (GCM) 10K type strain sequencing project: providing services to taxonomists for standard genome sequencing and annotation.</title>
        <authorList>
            <consortium name="The Broad Institute Genomics Platform"/>
            <consortium name="The Broad Institute Genome Sequencing Center for Infectious Disease"/>
            <person name="Wu L."/>
            <person name="Ma J."/>
        </authorList>
    </citation>
    <scope>NUCLEOTIDE SEQUENCE [LARGE SCALE GENOMIC DNA]</scope>
    <source>
        <strain evidence="5">CCM 8905</strain>
    </source>
</reference>
<dbReference type="Gene3D" id="2.30.30.170">
    <property type="match status" value="1"/>
</dbReference>
<feature type="domain" description="GW" evidence="3">
    <location>
        <begin position="46"/>
        <end position="90"/>
    </location>
</feature>
<dbReference type="Pfam" id="PF13457">
    <property type="entry name" value="GW"/>
    <property type="match status" value="2"/>
</dbReference>
<dbReference type="SUPFAM" id="SSF82057">
    <property type="entry name" value="Prokaryotic SH3-related domain"/>
    <property type="match status" value="1"/>
</dbReference>
<accession>A0ABW1SUC2</accession>
<organism evidence="4 5">
    <name type="scientific">Levilactobacillus tongjiangensis</name>
    <dbReference type="NCBI Taxonomy" id="2486023"/>
    <lineage>
        <taxon>Bacteria</taxon>
        <taxon>Bacillati</taxon>
        <taxon>Bacillota</taxon>
        <taxon>Bacilli</taxon>
        <taxon>Lactobacillales</taxon>
        <taxon>Lactobacillaceae</taxon>
        <taxon>Levilactobacillus</taxon>
    </lineage>
</organism>
<dbReference type="InterPro" id="IPR025987">
    <property type="entry name" value="GW_dom"/>
</dbReference>
<evidence type="ECO:0000256" key="2">
    <source>
        <dbReference type="SAM" id="SignalP"/>
    </source>
</evidence>
<comment type="caution">
    <text evidence="4">The sequence shown here is derived from an EMBL/GenBank/DDBJ whole genome shotgun (WGS) entry which is preliminary data.</text>
</comment>
<feature type="chain" id="PRO_5046675095" evidence="2">
    <location>
        <begin position="27"/>
        <end position="333"/>
    </location>
</feature>
<proteinExistence type="predicted"/>
<evidence type="ECO:0000256" key="1">
    <source>
        <dbReference type="ARBA" id="ARBA00022729"/>
    </source>
</evidence>
<dbReference type="RefSeq" id="WP_125691917.1">
    <property type="nucleotide sequence ID" value="NZ_JBHSSK010000021.1"/>
</dbReference>